<sequence length="122" mass="14131">MGKYACVHLTPGKSLCLNCYSKIFVLKENYDSVTVDKLISVQENLEKVYAMYSALDLSPVSKIKRLNKLITSFSENILAFDEQEMSPASNLVYCPVHGQRRRYIDRNFNVLEHLVRMTRELH</sequence>
<dbReference type="EMBL" id="JARBHB010000003">
    <property type="protein sequence ID" value="KAJ8889930.1"/>
    <property type="molecule type" value="Genomic_DNA"/>
</dbReference>
<evidence type="ECO:0000313" key="1">
    <source>
        <dbReference type="EMBL" id="KAJ8889930.1"/>
    </source>
</evidence>
<organism evidence="1 2">
    <name type="scientific">Dryococelus australis</name>
    <dbReference type="NCBI Taxonomy" id="614101"/>
    <lineage>
        <taxon>Eukaryota</taxon>
        <taxon>Metazoa</taxon>
        <taxon>Ecdysozoa</taxon>
        <taxon>Arthropoda</taxon>
        <taxon>Hexapoda</taxon>
        <taxon>Insecta</taxon>
        <taxon>Pterygota</taxon>
        <taxon>Neoptera</taxon>
        <taxon>Polyneoptera</taxon>
        <taxon>Phasmatodea</taxon>
        <taxon>Verophasmatodea</taxon>
        <taxon>Anareolatae</taxon>
        <taxon>Phasmatidae</taxon>
        <taxon>Eurycanthinae</taxon>
        <taxon>Dryococelus</taxon>
    </lineage>
</organism>
<reference evidence="1 2" key="1">
    <citation type="submission" date="2023-02" db="EMBL/GenBank/DDBJ databases">
        <title>LHISI_Scaffold_Assembly.</title>
        <authorList>
            <person name="Stuart O.P."/>
            <person name="Cleave R."/>
            <person name="Magrath M.J.L."/>
            <person name="Mikheyev A.S."/>
        </authorList>
    </citation>
    <scope>NUCLEOTIDE SEQUENCE [LARGE SCALE GENOMIC DNA]</scope>
    <source>
        <strain evidence="1">Daus_M_001</strain>
        <tissue evidence="1">Leg muscle</tissue>
    </source>
</reference>
<protein>
    <submittedName>
        <fullName evidence="1">Uncharacterized protein</fullName>
    </submittedName>
</protein>
<comment type="caution">
    <text evidence="1">The sequence shown here is derived from an EMBL/GenBank/DDBJ whole genome shotgun (WGS) entry which is preliminary data.</text>
</comment>
<proteinExistence type="predicted"/>
<keyword evidence="2" id="KW-1185">Reference proteome</keyword>
<evidence type="ECO:0000313" key="2">
    <source>
        <dbReference type="Proteomes" id="UP001159363"/>
    </source>
</evidence>
<name>A0ABQ9I0Z5_9NEOP</name>
<dbReference type="Proteomes" id="UP001159363">
    <property type="component" value="Chromosome 3"/>
</dbReference>
<gene>
    <name evidence="1" type="ORF">PR048_009435</name>
</gene>
<accession>A0ABQ9I0Z5</accession>